<name>A0A0H4P5K5_PSEAI</name>
<evidence type="ECO:0000313" key="2">
    <source>
        <dbReference type="EMBL" id="AKP49129.1"/>
    </source>
</evidence>
<reference evidence="2" key="1">
    <citation type="journal article" date="2016" name="PLoS ONE">
        <title>A Site-Specific Integrative Plasmid Found in Pseudomonas aeruginosa Clinical Isolate HS87 along with A Plasmid Carrying an Aminoglycoside-Resistant Gene.</title>
        <authorList>
            <person name="Bi D."/>
            <person name="Xie Y."/>
            <person name="Tai C."/>
            <person name="Jiang X."/>
            <person name="Zhang J."/>
            <person name="Harrison E.M."/>
            <person name="Jia S."/>
            <person name="Deng Z."/>
            <person name="Rajakumar K."/>
            <person name="Ou H.Y."/>
        </authorList>
    </citation>
    <scope>NUCLEOTIDE SEQUENCE</scope>
    <source>
        <strain evidence="2">HS87</strain>
        <plasmid evidence="2">pHS87b</plasmid>
    </source>
</reference>
<proteinExistence type="predicted"/>
<feature type="region of interest" description="Disordered" evidence="1">
    <location>
        <begin position="66"/>
        <end position="101"/>
    </location>
</feature>
<geneLocation type="plasmid" evidence="2">
    <name>pHS87b</name>
</geneLocation>
<keyword evidence="2" id="KW-0614">Plasmid</keyword>
<dbReference type="EMBL" id="KR106191">
    <property type="protein sequence ID" value="AKP49129.1"/>
    <property type="molecule type" value="Genomic_DNA"/>
</dbReference>
<protein>
    <submittedName>
        <fullName evidence="2">Uncharacterized protein</fullName>
    </submittedName>
</protein>
<sequence length="101" mass="11316">MPKPHACAAFLRSAEGHRRVSNEQQWSGLGVERIASPRVDLGGCWVWKETRQKKIRLENALIPLPPTRPVSEFRENPGGSETVPPGRAVTEPYTGRQNFIL</sequence>
<organism evidence="2">
    <name type="scientific">Pseudomonas aeruginosa</name>
    <dbReference type="NCBI Taxonomy" id="287"/>
    <lineage>
        <taxon>Bacteria</taxon>
        <taxon>Pseudomonadati</taxon>
        <taxon>Pseudomonadota</taxon>
        <taxon>Gammaproteobacteria</taxon>
        <taxon>Pseudomonadales</taxon>
        <taxon>Pseudomonadaceae</taxon>
        <taxon>Pseudomonas</taxon>
    </lineage>
</organism>
<dbReference type="AlphaFoldDB" id="A0A0H4P5K5"/>
<evidence type="ECO:0000256" key="1">
    <source>
        <dbReference type="SAM" id="MobiDB-lite"/>
    </source>
</evidence>
<accession>A0A0H4P5K5</accession>